<dbReference type="Pfam" id="PF25601">
    <property type="entry name" value="AAA_lid_14"/>
    <property type="match status" value="1"/>
</dbReference>
<dbReference type="SUPFAM" id="SSF52540">
    <property type="entry name" value="P-loop containing nucleoside triphosphate hydrolases"/>
    <property type="match status" value="1"/>
</dbReference>
<keyword evidence="3" id="KW-0805">Transcription regulation</keyword>
<dbReference type="PANTHER" id="PTHR32071">
    <property type="entry name" value="TRANSCRIPTIONAL REGULATORY PROTEIN"/>
    <property type="match status" value="1"/>
</dbReference>
<keyword evidence="1" id="KW-0547">Nucleotide-binding</keyword>
<dbReference type="InterPro" id="IPR029016">
    <property type="entry name" value="GAF-like_dom_sf"/>
</dbReference>
<evidence type="ECO:0000256" key="1">
    <source>
        <dbReference type="ARBA" id="ARBA00022741"/>
    </source>
</evidence>
<dbReference type="PROSITE" id="PS50045">
    <property type="entry name" value="SIGMA54_INTERACT_4"/>
    <property type="match status" value="1"/>
</dbReference>
<dbReference type="PROSITE" id="PS00688">
    <property type="entry name" value="SIGMA54_INTERACT_3"/>
    <property type="match status" value="1"/>
</dbReference>
<proteinExistence type="predicted"/>
<dbReference type="Pfam" id="PF02954">
    <property type="entry name" value="HTH_8"/>
    <property type="match status" value="1"/>
</dbReference>
<dbReference type="GO" id="GO:0043565">
    <property type="term" value="F:sequence-specific DNA binding"/>
    <property type="evidence" value="ECO:0007669"/>
    <property type="project" value="InterPro"/>
</dbReference>
<dbReference type="InterPro" id="IPR025944">
    <property type="entry name" value="Sigma_54_int_dom_CS"/>
</dbReference>
<accession>A0A3G1L285</accession>
<evidence type="ECO:0000259" key="6">
    <source>
        <dbReference type="PROSITE" id="PS50045"/>
    </source>
</evidence>
<dbReference type="InterPro" id="IPR027417">
    <property type="entry name" value="P-loop_NTPase"/>
</dbReference>
<dbReference type="InterPro" id="IPR002197">
    <property type="entry name" value="HTH_Fis"/>
</dbReference>
<dbReference type="Pfam" id="PF01590">
    <property type="entry name" value="GAF"/>
    <property type="match status" value="1"/>
</dbReference>
<dbReference type="PROSITE" id="PS00676">
    <property type="entry name" value="SIGMA54_INTERACT_2"/>
    <property type="match status" value="1"/>
</dbReference>
<dbReference type="Gene3D" id="3.30.450.40">
    <property type="match status" value="1"/>
</dbReference>
<dbReference type="SUPFAM" id="SSF46689">
    <property type="entry name" value="Homeodomain-like"/>
    <property type="match status" value="1"/>
</dbReference>
<evidence type="ECO:0000256" key="5">
    <source>
        <dbReference type="ARBA" id="ARBA00023163"/>
    </source>
</evidence>
<sequence>MTNGQTVGHPLLRATIKESWDRSKAFGLTPYDPHFSVLPDDLLQAKKKYHYKWLLDIAKPYMKQLYQFVAGSGFIITLNDENGYVLELVGDNNAFESAKQISLVPGVNWSEHTMGTSGIGICLATKKPIQLWSAEHYLQICHSWTCSAAPILSADGRLLGVLNMSANADKVHSHTLGMVVAAAQAITRGLEAYHIRKSQEVSNNFFQIAFENVSEGLIFVDQKGVVKQINSSAQQLLNICPDSEQLLPEETVTGLRLNETLVHGRQMINEKVHLDFPSLSRKGNLLVTSSPIRNDQTIIGAVMILRKTEPIREIANQAPDSNSYFTFDNILGESPSIKKAIQLAASVADFSSHVLLMGETGTGKEMFAQAIHNASKRRSGPFIAVNCASIPRELVSSELFGYQEGAFTGARRNGSPGKFELAHGGTIFLDEIEDMPLEHQPVLLRVLEEKKVTRISGRYPIPVDVRVIASTNLDLLDKVNNKGFRRDLFYRLNVICIQIPPLRERREDIPLLTEYFLKKFNKKLAMKAFFTQETLQALKQYDWPGNVRELENTVQYAIFLSGGKMITPDHLPCHAHPKRTEETLSLKITESDYIKKALEVSQGDTSKAAKMLGISRTTLYRKLKKT</sequence>
<gene>
    <name evidence="7" type="ORF">DCMF_25680</name>
</gene>
<dbReference type="Proteomes" id="UP000323521">
    <property type="component" value="Chromosome"/>
</dbReference>
<dbReference type="InterPro" id="IPR058031">
    <property type="entry name" value="AAA_lid_NorR"/>
</dbReference>
<dbReference type="PROSITE" id="PS00675">
    <property type="entry name" value="SIGMA54_INTERACT_1"/>
    <property type="match status" value="1"/>
</dbReference>
<dbReference type="Pfam" id="PF00158">
    <property type="entry name" value="Sigma54_activat"/>
    <property type="match status" value="1"/>
</dbReference>
<dbReference type="SUPFAM" id="SSF55781">
    <property type="entry name" value="GAF domain-like"/>
    <property type="match status" value="1"/>
</dbReference>
<name>A0A3G1L285_FORW1</name>
<organism evidence="7 8">
    <name type="scientific">Formimonas warabiya</name>
    <dbReference type="NCBI Taxonomy" id="1761012"/>
    <lineage>
        <taxon>Bacteria</taxon>
        <taxon>Bacillati</taxon>
        <taxon>Bacillota</taxon>
        <taxon>Clostridia</taxon>
        <taxon>Eubacteriales</taxon>
        <taxon>Peptococcaceae</taxon>
        <taxon>Candidatus Formimonas</taxon>
    </lineage>
</organism>
<feature type="domain" description="Sigma-54 factor interaction" evidence="6">
    <location>
        <begin position="330"/>
        <end position="559"/>
    </location>
</feature>
<dbReference type="InterPro" id="IPR025662">
    <property type="entry name" value="Sigma_54_int_dom_ATP-bd_1"/>
</dbReference>
<dbReference type="Gene3D" id="1.10.10.60">
    <property type="entry name" value="Homeodomain-like"/>
    <property type="match status" value="1"/>
</dbReference>
<reference evidence="7 8" key="1">
    <citation type="submission" date="2016-10" db="EMBL/GenBank/DDBJ databases">
        <title>Complete Genome Sequence of Peptococcaceae strain DCMF.</title>
        <authorList>
            <person name="Edwards R.J."/>
            <person name="Holland S.I."/>
            <person name="Deshpande N.P."/>
            <person name="Wong Y.K."/>
            <person name="Ertan H."/>
            <person name="Manefield M."/>
            <person name="Russell T.L."/>
            <person name="Lee M.J."/>
        </authorList>
    </citation>
    <scope>NUCLEOTIDE SEQUENCE [LARGE SCALE GENOMIC DNA]</scope>
    <source>
        <strain evidence="7 8">DCMF</strain>
    </source>
</reference>
<keyword evidence="4" id="KW-0238">DNA-binding</keyword>
<dbReference type="GO" id="GO:0006355">
    <property type="term" value="P:regulation of DNA-templated transcription"/>
    <property type="evidence" value="ECO:0007669"/>
    <property type="project" value="InterPro"/>
</dbReference>
<keyword evidence="5" id="KW-0804">Transcription</keyword>
<dbReference type="Gene3D" id="3.40.50.300">
    <property type="entry name" value="P-loop containing nucleotide triphosphate hydrolases"/>
    <property type="match status" value="1"/>
</dbReference>
<dbReference type="FunFam" id="3.40.50.300:FF:000006">
    <property type="entry name" value="DNA-binding transcriptional regulator NtrC"/>
    <property type="match status" value="1"/>
</dbReference>
<dbReference type="SMART" id="SM00382">
    <property type="entry name" value="AAA"/>
    <property type="match status" value="1"/>
</dbReference>
<dbReference type="Gene3D" id="3.30.450.20">
    <property type="entry name" value="PAS domain"/>
    <property type="match status" value="1"/>
</dbReference>
<dbReference type="InterPro" id="IPR002078">
    <property type="entry name" value="Sigma_54_int"/>
</dbReference>
<dbReference type="CDD" id="cd00009">
    <property type="entry name" value="AAA"/>
    <property type="match status" value="1"/>
</dbReference>
<evidence type="ECO:0000256" key="3">
    <source>
        <dbReference type="ARBA" id="ARBA00023015"/>
    </source>
</evidence>
<dbReference type="InterPro" id="IPR025943">
    <property type="entry name" value="Sigma_54_int_dom_ATP-bd_2"/>
</dbReference>
<evidence type="ECO:0000313" key="7">
    <source>
        <dbReference type="EMBL" id="ATW28903.1"/>
    </source>
</evidence>
<dbReference type="InterPro" id="IPR003018">
    <property type="entry name" value="GAF"/>
</dbReference>
<keyword evidence="8" id="KW-1185">Reference proteome</keyword>
<dbReference type="PANTHER" id="PTHR32071:SF57">
    <property type="entry name" value="C4-DICARBOXYLATE TRANSPORT TRANSCRIPTIONAL REGULATORY PROTEIN DCTD"/>
    <property type="match status" value="1"/>
</dbReference>
<dbReference type="KEGG" id="fwa:DCMF_25680"/>
<dbReference type="EMBL" id="CP017634">
    <property type="protein sequence ID" value="ATW28903.1"/>
    <property type="molecule type" value="Genomic_DNA"/>
</dbReference>
<protein>
    <recommendedName>
        <fullName evidence="6">Sigma-54 factor interaction domain-containing protein</fullName>
    </recommendedName>
</protein>
<dbReference type="AlphaFoldDB" id="A0A3G1L285"/>
<keyword evidence="2" id="KW-0067">ATP-binding</keyword>
<dbReference type="GO" id="GO:0005524">
    <property type="term" value="F:ATP binding"/>
    <property type="evidence" value="ECO:0007669"/>
    <property type="project" value="UniProtKB-KW"/>
</dbReference>
<dbReference type="PRINTS" id="PR01590">
    <property type="entry name" value="HTHFIS"/>
</dbReference>
<evidence type="ECO:0000256" key="2">
    <source>
        <dbReference type="ARBA" id="ARBA00022840"/>
    </source>
</evidence>
<evidence type="ECO:0000256" key="4">
    <source>
        <dbReference type="ARBA" id="ARBA00023125"/>
    </source>
</evidence>
<dbReference type="InterPro" id="IPR009057">
    <property type="entry name" value="Homeodomain-like_sf"/>
</dbReference>
<dbReference type="Gene3D" id="1.10.8.60">
    <property type="match status" value="1"/>
</dbReference>
<dbReference type="InterPro" id="IPR003593">
    <property type="entry name" value="AAA+_ATPase"/>
</dbReference>
<evidence type="ECO:0000313" key="8">
    <source>
        <dbReference type="Proteomes" id="UP000323521"/>
    </source>
</evidence>